<evidence type="ECO:0000256" key="2">
    <source>
        <dbReference type="ARBA" id="ARBA00009451"/>
    </source>
</evidence>
<evidence type="ECO:0000256" key="5">
    <source>
        <dbReference type="ARBA" id="ARBA00022884"/>
    </source>
</evidence>
<gene>
    <name evidence="10" type="primary">rplV</name>
    <name evidence="15" type="ORF">B0I29_103520</name>
</gene>
<dbReference type="GO" id="GO:0019843">
    <property type="term" value="F:rRNA binding"/>
    <property type="evidence" value="ECO:0007669"/>
    <property type="project" value="UniProtKB-UniRule"/>
</dbReference>
<dbReference type="EMBL" id="QLMJ01000003">
    <property type="protein sequence ID" value="RAK40486.1"/>
    <property type="molecule type" value="Genomic_DNA"/>
</dbReference>
<dbReference type="HAMAP" id="MF_01331_B">
    <property type="entry name" value="Ribosomal_uL22_B"/>
    <property type="match status" value="1"/>
</dbReference>
<keyword evidence="6 10" id="KW-0689">Ribosomal protein</keyword>
<evidence type="ECO:0000256" key="1">
    <source>
        <dbReference type="ARBA" id="ARBA00003478"/>
    </source>
</evidence>
<evidence type="ECO:0000256" key="4">
    <source>
        <dbReference type="ARBA" id="ARBA00022730"/>
    </source>
</evidence>
<evidence type="ECO:0000256" key="9">
    <source>
        <dbReference type="ARBA" id="ARBA00035207"/>
    </source>
</evidence>
<evidence type="ECO:0000256" key="14">
    <source>
        <dbReference type="SAM" id="MobiDB-lite"/>
    </source>
</evidence>
<feature type="compositionally biased region" description="Low complexity" evidence="14">
    <location>
        <begin position="132"/>
        <end position="144"/>
    </location>
</feature>
<reference evidence="15 16" key="1">
    <citation type="submission" date="2018-06" db="EMBL/GenBank/DDBJ databases">
        <title>Genomic Encyclopedia of Type Strains, Phase III (KMG-III): the genomes of soil and plant-associated and newly described type strains.</title>
        <authorList>
            <person name="Whitman W."/>
        </authorList>
    </citation>
    <scope>NUCLEOTIDE SEQUENCE [LARGE SCALE GENOMIC DNA]</scope>
    <source>
        <strain evidence="15 16">CGMCC 4.7090</strain>
    </source>
</reference>
<comment type="function">
    <text evidence="8">This protein binds specifically to 23S rRNA; its binding is stimulated by other ribosomal proteins, e.g. L4, L17, and L20. It is important during the early stages of 50S assembly. It makes multiple contacts with different domains of the 23S rRNA in the assembled 50S subunit and ribosome.</text>
</comment>
<dbReference type="Pfam" id="PF00237">
    <property type="entry name" value="Ribosomal_L22"/>
    <property type="match status" value="1"/>
</dbReference>
<dbReference type="CDD" id="cd00336">
    <property type="entry name" value="Ribosomal_L22"/>
    <property type="match status" value="1"/>
</dbReference>
<evidence type="ECO:0000256" key="6">
    <source>
        <dbReference type="ARBA" id="ARBA00022980"/>
    </source>
</evidence>
<feature type="region of interest" description="Disordered" evidence="14">
    <location>
        <begin position="124"/>
        <end position="152"/>
    </location>
</feature>
<name>A0A327ZH60_9ACTN</name>
<dbReference type="GO" id="GO:0006412">
    <property type="term" value="P:translation"/>
    <property type="evidence" value="ECO:0007669"/>
    <property type="project" value="UniProtKB-UniRule"/>
</dbReference>
<dbReference type="GO" id="GO:0022625">
    <property type="term" value="C:cytosolic large ribosomal subunit"/>
    <property type="evidence" value="ECO:0007669"/>
    <property type="project" value="TreeGrafter"/>
</dbReference>
<comment type="subunit">
    <text evidence="3 10 12">Part of the 50S ribosomal subunit.</text>
</comment>
<keyword evidence="5 10" id="KW-0694">RNA-binding</keyword>
<dbReference type="InterPro" id="IPR036394">
    <property type="entry name" value="Ribosomal_uL22_sf"/>
</dbReference>
<organism evidence="15 16">
    <name type="scientific">Actinoplanes lutulentus</name>
    <dbReference type="NCBI Taxonomy" id="1287878"/>
    <lineage>
        <taxon>Bacteria</taxon>
        <taxon>Bacillati</taxon>
        <taxon>Actinomycetota</taxon>
        <taxon>Actinomycetes</taxon>
        <taxon>Micromonosporales</taxon>
        <taxon>Micromonosporaceae</taxon>
        <taxon>Actinoplanes</taxon>
    </lineage>
</organism>
<dbReference type="InterPro" id="IPR018260">
    <property type="entry name" value="Ribosomal_uL22_CS"/>
</dbReference>
<evidence type="ECO:0000256" key="7">
    <source>
        <dbReference type="ARBA" id="ARBA00023274"/>
    </source>
</evidence>
<dbReference type="RefSeq" id="WP_111648504.1">
    <property type="nucleotide sequence ID" value="NZ_JACHWI010000004.1"/>
</dbReference>
<dbReference type="InterPro" id="IPR047867">
    <property type="entry name" value="Ribosomal_uL22_bac/org-type"/>
</dbReference>
<dbReference type="SUPFAM" id="SSF54843">
    <property type="entry name" value="Ribosomal protein L22"/>
    <property type="match status" value="1"/>
</dbReference>
<accession>A0A327ZH60</accession>
<evidence type="ECO:0000256" key="10">
    <source>
        <dbReference type="HAMAP-Rule" id="MF_01331"/>
    </source>
</evidence>
<dbReference type="InterPro" id="IPR001063">
    <property type="entry name" value="Ribosomal_uL22"/>
</dbReference>
<evidence type="ECO:0000313" key="15">
    <source>
        <dbReference type="EMBL" id="RAK40486.1"/>
    </source>
</evidence>
<dbReference type="InterPro" id="IPR005727">
    <property type="entry name" value="Ribosomal_uL22_bac/chlpt-type"/>
</dbReference>
<protein>
    <recommendedName>
        <fullName evidence="9 10">Large ribosomal subunit protein uL22</fullName>
    </recommendedName>
</protein>
<proteinExistence type="inferred from homology"/>
<keyword evidence="7 10" id="KW-0687">Ribonucleoprotein</keyword>
<evidence type="ECO:0000313" key="16">
    <source>
        <dbReference type="Proteomes" id="UP000249341"/>
    </source>
</evidence>
<comment type="function">
    <text evidence="1 10">The globular domain of the protein is located near the polypeptide exit tunnel on the outside of the subunit, while an extended beta-hairpin is found that lines the wall of the exit tunnel in the center of the 70S ribosome.</text>
</comment>
<dbReference type="OrthoDB" id="9805969at2"/>
<dbReference type="PROSITE" id="PS00464">
    <property type="entry name" value="RIBOSOMAL_L22"/>
    <property type="match status" value="1"/>
</dbReference>
<evidence type="ECO:0000256" key="13">
    <source>
        <dbReference type="RuleBase" id="RU004008"/>
    </source>
</evidence>
<dbReference type="PANTHER" id="PTHR13501">
    <property type="entry name" value="CHLOROPLAST 50S RIBOSOMAL PROTEIN L22-RELATED"/>
    <property type="match status" value="1"/>
</dbReference>
<dbReference type="AlphaFoldDB" id="A0A327ZH60"/>
<dbReference type="PANTHER" id="PTHR13501:SF8">
    <property type="entry name" value="LARGE RIBOSOMAL SUBUNIT PROTEIN UL22M"/>
    <property type="match status" value="1"/>
</dbReference>
<evidence type="ECO:0000256" key="12">
    <source>
        <dbReference type="RuleBase" id="RU004006"/>
    </source>
</evidence>
<dbReference type="NCBIfam" id="TIGR01044">
    <property type="entry name" value="rplV_bact"/>
    <property type="match status" value="1"/>
</dbReference>
<dbReference type="GO" id="GO:0003735">
    <property type="term" value="F:structural constituent of ribosome"/>
    <property type="evidence" value="ECO:0007669"/>
    <property type="project" value="InterPro"/>
</dbReference>
<evidence type="ECO:0000256" key="8">
    <source>
        <dbReference type="ARBA" id="ARBA00025084"/>
    </source>
</evidence>
<dbReference type="Proteomes" id="UP000249341">
    <property type="component" value="Unassembled WGS sequence"/>
</dbReference>
<comment type="caution">
    <text evidence="15">The sequence shown here is derived from an EMBL/GenBank/DDBJ whole genome shotgun (WGS) entry which is preliminary data.</text>
</comment>
<dbReference type="Gene3D" id="3.90.470.10">
    <property type="entry name" value="Ribosomal protein L22/L17"/>
    <property type="match status" value="1"/>
</dbReference>
<sequence>MPVKNDAPALPGSRAVAKHVRISASKARRVVNLVRGLPAKEALTVLQFAPQSASEQVYKVVASAIANAENNERLDPDALLISEAFVDEGPTLKRFRPRAQGRAYRIRKRTCHITIAVEAVQTTRPAKKATAKKATAAAEPKAAESQSTEGAE</sequence>
<comment type="function">
    <text evidence="10 13">This protein binds specifically to 23S rRNA; its binding is stimulated by other ribosomal proteins, e.g., L4, L17, and L20. It is important during the early stages of 50S assembly. It makes multiple contacts with different domains of the 23S rRNA in the assembled 50S subunit and ribosome.</text>
</comment>
<evidence type="ECO:0000256" key="11">
    <source>
        <dbReference type="RuleBase" id="RU004005"/>
    </source>
</evidence>
<comment type="similarity">
    <text evidence="2 10 11">Belongs to the universal ribosomal protein uL22 family.</text>
</comment>
<keyword evidence="4 10" id="KW-0699">rRNA-binding</keyword>
<evidence type="ECO:0000256" key="3">
    <source>
        <dbReference type="ARBA" id="ARBA00011838"/>
    </source>
</evidence>
<keyword evidence="16" id="KW-1185">Reference proteome</keyword>